<proteinExistence type="predicted"/>
<keyword evidence="2" id="KW-1185">Reference proteome</keyword>
<accession>A0AAW1N2C6</accession>
<comment type="caution">
    <text evidence="1">The sequence shown here is derived from an EMBL/GenBank/DDBJ whole genome shotgun (WGS) entry which is preliminary data.</text>
</comment>
<dbReference type="Proteomes" id="UP001458880">
    <property type="component" value="Unassembled WGS sequence"/>
</dbReference>
<sequence length="100" mass="11748">MELRDRALSEFRISKSPQDWDRYKRLRNFTLNVVRQEKRFTQSTNNNSNDLIDYYNSNDLNSDAVFQFKLATVEEVHAILHGIKTKAYGTLTLMPFSSLN</sequence>
<evidence type="ECO:0000313" key="1">
    <source>
        <dbReference type="EMBL" id="KAK9752103.1"/>
    </source>
</evidence>
<reference evidence="1 2" key="1">
    <citation type="journal article" date="2024" name="BMC Genomics">
        <title>De novo assembly and annotation of Popillia japonica's genome with initial clues to its potential as an invasive pest.</title>
        <authorList>
            <person name="Cucini C."/>
            <person name="Boschi S."/>
            <person name="Funari R."/>
            <person name="Cardaioli E."/>
            <person name="Iannotti N."/>
            <person name="Marturano G."/>
            <person name="Paoli F."/>
            <person name="Bruttini M."/>
            <person name="Carapelli A."/>
            <person name="Frati F."/>
            <person name="Nardi F."/>
        </authorList>
    </citation>
    <scope>NUCLEOTIDE SEQUENCE [LARGE SCALE GENOMIC DNA]</scope>
    <source>
        <strain evidence="1">DMR45628</strain>
    </source>
</reference>
<gene>
    <name evidence="1" type="ORF">QE152_g4514</name>
</gene>
<dbReference type="EMBL" id="JASPKY010000023">
    <property type="protein sequence ID" value="KAK9752103.1"/>
    <property type="molecule type" value="Genomic_DNA"/>
</dbReference>
<dbReference type="AlphaFoldDB" id="A0AAW1N2C6"/>
<organism evidence="1 2">
    <name type="scientific">Popillia japonica</name>
    <name type="common">Japanese beetle</name>
    <dbReference type="NCBI Taxonomy" id="7064"/>
    <lineage>
        <taxon>Eukaryota</taxon>
        <taxon>Metazoa</taxon>
        <taxon>Ecdysozoa</taxon>
        <taxon>Arthropoda</taxon>
        <taxon>Hexapoda</taxon>
        <taxon>Insecta</taxon>
        <taxon>Pterygota</taxon>
        <taxon>Neoptera</taxon>
        <taxon>Endopterygota</taxon>
        <taxon>Coleoptera</taxon>
        <taxon>Polyphaga</taxon>
        <taxon>Scarabaeiformia</taxon>
        <taxon>Scarabaeidae</taxon>
        <taxon>Rutelinae</taxon>
        <taxon>Popillia</taxon>
    </lineage>
</organism>
<name>A0AAW1N2C6_POPJA</name>
<evidence type="ECO:0000313" key="2">
    <source>
        <dbReference type="Proteomes" id="UP001458880"/>
    </source>
</evidence>
<protein>
    <submittedName>
        <fullName evidence="1">Uncharacterized protein</fullName>
    </submittedName>
</protein>